<name>A0A178WDT3_ARATH</name>
<proteinExistence type="predicted"/>
<feature type="region of interest" description="Disordered" evidence="1">
    <location>
        <begin position="1"/>
        <end position="20"/>
    </location>
</feature>
<dbReference type="AlphaFoldDB" id="A0A178WDT3"/>
<evidence type="ECO:0000256" key="1">
    <source>
        <dbReference type="SAM" id="MobiDB-lite"/>
    </source>
</evidence>
<reference evidence="3" key="1">
    <citation type="journal article" date="2016" name="Proc. Natl. Acad. Sci. U.S.A.">
        <title>Chromosome-level assembly of Arabidopsis thaliana Ler reveals the extent of translocation and inversion polymorphisms.</title>
        <authorList>
            <person name="Zapata L."/>
            <person name="Ding J."/>
            <person name="Willing E.M."/>
            <person name="Hartwig B."/>
            <person name="Bezdan D."/>
            <person name="Jiao W.B."/>
            <person name="Patel V."/>
            <person name="Velikkakam James G."/>
            <person name="Koornneef M."/>
            <person name="Ossowski S."/>
            <person name="Schneeberger K."/>
        </authorList>
    </citation>
    <scope>NUCLEOTIDE SEQUENCE [LARGE SCALE GENOMIC DNA]</scope>
    <source>
        <strain evidence="3">cv. Landsberg erecta</strain>
    </source>
</reference>
<comment type="caution">
    <text evidence="2">The sequence shown here is derived from an EMBL/GenBank/DDBJ whole genome shotgun (WGS) entry which is preliminary data.</text>
</comment>
<gene>
    <name evidence="2" type="ordered locus">AXX17_At1g65580</name>
</gene>
<dbReference type="EMBL" id="LUHQ01000001">
    <property type="protein sequence ID" value="OAP16274.1"/>
    <property type="molecule type" value="Genomic_DNA"/>
</dbReference>
<dbReference type="Proteomes" id="UP000078284">
    <property type="component" value="Chromosome 1"/>
</dbReference>
<organism evidence="2 3">
    <name type="scientific">Arabidopsis thaliana</name>
    <name type="common">Mouse-ear cress</name>
    <dbReference type="NCBI Taxonomy" id="3702"/>
    <lineage>
        <taxon>Eukaryota</taxon>
        <taxon>Viridiplantae</taxon>
        <taxon>Streptophyta</taxon>
        <taxon>Embryophyta</taxon>
        <taxon>Tracheophyta</taxon>
        <taxon>Spermatophyta</taxon>
        <taxon>Magnoliopsida</taxon>
        <taxon>eudicotyledons</taxon>
        <taxon>Gunneridae</taxon>
        <taxon>Pentapetalae</taxon>
        <taxon>rosids</taxon>
        <taxon>malvids</taxon>
        <taxon>Brassicales</taxon>
        <taxon>Brassicaceae</taxon>
        <taxon>Camelineae</taxon>
        <taxon>Arabidopsis</taxon>
    </lineage>
</organism>
<accession>A0A178WDT3</accession>
<sequence>MELHIGERGGGEFNFKPIDRRRSTPKFRRRRRLYKSLVPRGCNRLSDLDTHRFDSDLLRLLR</sequence>
<evidence type="ECO:0000313" key="2">
    <source>
        <dbReference type="EMBL" id="OAP16274.1"/>
    </source>
</evidence>
<feature type="compositionally biased region" description="Basic and acidic residues" evidence="1">
    <location>
        <begin position="1"/>
        <end position="10"/>
    </location>
</feature>
<evidence type="ECO:0000313" key="3">
    <source>
        <dbReference type="Proteomes" id="UP000078284"/>
    </source>
</evidence>
<protein>
    <submittedName>
        <fullName evidence="2">Uncharacterized protein</fullName>
    </submittedName>
</protein>